<comment type="similarity">
    <text evidence="1">Belongs to the short-chain dehydrogenases/reductases (SDR) family.</text>
</comment>
<dbReference type="OrthoDB" id="5371740at2759"/>
<evidence type="ECO:0000313" key="4">
    <source>
        <dbReference type="EMBL" id="KAF2112760.1"/>
    </source>
</evidence>
<keyword evidence="5" id="KW-1185">Reference proteome</keyword>
<evidence type="ECO:0008006" key="6">
    <source>
        <dbReference type="Google" id="ProtNLM"/>
    </source>
</evidence>
<evidence type="ECO:0000256" key="2">
    <source>
        <dbReference type="ARBA" id="ARBA00022857"/>
    </source>
</evidence>
<accession>A0A6A5Z041</accession>
<keyword evidence="2" id="KW-0521">NADP</keyword>
<dbReference type="InterPro" id="IPR002347">
    <property type="entry name" value="SDR_fam"/>
</dbReference>
<dbReference type="Pfam" id="PF00106">
    <property type="entry name" value="adh_short"/>
    <property type="match status" value="1"/>
</dbReference>
<dbReference type="AlphaFoldDB" id="A0A6A5Z041"/>
<name>A0A6A5Z041_9PLEO</name>
<reference evidence="4" key="1">
    <citation type="journal article" date="2020" name="Stud. Mycol.">
        <title>101 Dothideomycetes genomes: a test case for predicting lifestyles and emergence of pathogens.</title>
        <authorList>
            <person name="Haridas S."/>
            <person name="Albert R."/>
            <person name="Binder M."/>
            <person name="Bloem J."/>
            <person name="Labutti K."/>
            <person name="Salamov A."/>
            <person name="Andreopoulos B."/>
            <person name="Baker S."/>
            <person name="Barry K."/>
            <person name="Bills G."/>
            <person name="Bluhm B."/>
            <person name="Cannon C."/>
            <person name="Castanera R."/>
            <person name="Culley D."/>
            <person name="Daum C."/>
            <person name="Ezra D."/>
            <person name="Gonzalez J."/>
            <person name="Henrissat B."/>
            <person name="Kuo A."/>
            <person name="Liang C."/>
            <person name="Lipzen A."/>
            <person name="Lutzoni F."/>
            <person name="Magnuson J."/>
            <person name="Mondo S."/>
            <person name="Nolan M."/>
            <person name="Ohm R."/>
            <person name="Pangilinan J."/>
            <person name="Park H.-J."/>
            <person name="Ramirez L."/>
            <person name="Alfaro M."/>
            <person name="Sun H."/>
            <person name="Tritt A."/>
            <person name="Yoshinaga Y."/>
            <person name="Zwiers L.-H."/>
            <person name="Turgeon B."/>
            <person name="Goodwin S."/>
            <person name="Spatafora J."/>
            <person name="Crous P."/>
            <person name="Grigoriev I."/>
        </authorList>
    </citation>
    <scope>NUCLEOTIDE SEQUENCE</scope>
    <source>
        <strain evidence="4">CBS 627.86</strain>
    </source>
</reference>
<gene>
    <name evidence="4" type="ORF">BDV96DRAFT_156951</name>
</gene>
<dbReference type="Gene3D" id="3.40.50.720">
    <property type="entry name" value="NAD(P)-binding Rossmann-like Domain"/>
    <property type="match status" value="1"/>
</dbReference>
<organism evidence="4 5">
    <name type="scientific">Lophiotrema nucula</name>
    <dbReference type="NCBI Taxonomy" id="690887"/>
    <lineage>
        <taxon>Eukaryota</taxon>
        <taxon>Fungi</taxon>
        <taxon>Dikarya</taxon>
        <taxon>Ascomycota</taxon>
        <taxon>Pezizomycotina</taxon>
        <taxon>Dothideomycetes</taxon>
        <taxon>Pleosporomycetidae</taxon>
        <taxon>Pleosporales</taxon>
        <taxon>Lophiotremataceae</taxon>
        <taxon>Lophiotrema</taxon>
    </lineage>
</organism>
<dbReference type="Proteomes" id="UP000799770">
    <property type="component" value="Unassembled WGS sequence"/>
</dbReference>
<dbReference type="SUPFAM" id="SSF51735">
    <property type="entry name" value="NAD(P)-binding Rossmann-fold domains"/>
    <property type="match status" value="1"/>
</dbReference>
<evidence type="ECO:0000256" key="1">
    <source>
        <dbReference type="ARBA" id="ARBA00006484"/>
    </source>
</evidence>
<protein>
    <recommendedName>
        <fullName evidence="6">NAD(P)-binding protein</fullName>
    </recommendedName>
</protein>
<dbReference type="InterPro" id="IPR020904">
    <property type="entry name" value="Sc_DH/Rdtase_CS"/>
</dbReference>
<dbReference type="InterPro" id="IPR036291">
    <property type="entry name" value="NAD(P)-bd_dom_sf"/>
</dbReference>
<dbReference type="PANTHER" id="PTHR44229">
    <property type="entry name" value="15-HYDROXYPROSTAGLANDIN DEHYDROGENASE [NAD(+)]"/>
    <property type="match status" value="1"/>
</dbReference>
<dbReference type="GO" id="GO:0016616">
    <property type="term" value="F:oxidoreductase activity, acting on the CH-OH group of donors, NAD or NADP as acceptor"/>
    <property type="evidence" value="ECO:0007669"/>
    <property type="project" value="TreeGrafter"/>
</dbReference>
<dbReference type="PRINTS" id="PR00081">
    <property type="entry name" value="GDHRDH"/>
</dbReference>
<keyword evidence="3" id="KW-0560">Oxidoreductase</keyword>
<dbReference type="PROSITE" id="PS00061">
    <property type="entry name" value="ADH_SHORT"/>
    <property type="match status" value="1"/>
</dbReference>
<evidence type="ECO:0000256" key="3">
    <source>
        <dbReference type="ARBA" id="ARBA00023002"/>
    </source>
</evidence>
<evidence type="ECO:0000313" key="5">
    <source>
        <dbReference type="Proteomes" id="UP000799770"/>
    </source>
</evidence>
<dbReference type="GO" id="GO:0005737">
    <property type="term" value="C:cytoplasm"/>
    <property type="evidence" value="ECO:0007669"/>
    <property type="project" value="TreeGrafter"/>
</dbReference>
<sequence>MASPIPPQAEKINPRTAPIDFTTPLDTSNLAGKSILVTGGASGIGLACVTAFASAGAFVTIADLQEDAGAIAALDLTSRGLKVQFARCNVTNFESQWTAFKSAIEFGGGRLDIVVPAAGIIAEQNLFDAAANHPVSLDAPPPPPGLSGLDVNLIGVYYSSYLALHYFRLPSPTPTDAPFKKALVFVSSMAGYTGFPESATYSMSKFGVRGLWYGTRDKGLKQDPQVRVNLVAPWFIKTPMTVIEHEKIQQTLMIAGFAPIENVVDAVLRLSVDEKIYSRAAGILPEGNLDLGDNVWEGYGGIEVQKAMGVRYADMLKKAAALQAAAAQQQEAQEQAKVA</sequence>
<proteinExistence type="inferred from homology"/>
<dbReference type="PANTHER" id="PTHR44229:SF4">
    <property type="entry name" value="15-HYDROXYPROSTAGLANDIN DEHYDROGENASE [NAD(+)]"/>
    <property type="match status" value="1"/>
</dbReference>
<dbReference type="EMBL" id="ML977330">
    <property type="protein sequence ID" value="KAF2112760.1"/>
    <property type="molecule type" value="Genomic_DNA"/>
</dbReference>